<dbReference type="EMBL" id="BRXS01000001">
    <property type="protein sequence ID" value="GLC24154.1"/>
    <property type="molecule type" value="Genomic_DNA"/>
</dbReference>
<keyword evidence="1" id="KW-0677">Repeat</keyword>
<dbReference type="SUPFAM" id="SSF48403">
    <property type="entry name" value="Ankyrin repeat"/>
    <property type="match status" value="1"/>
</dbReference>
<evidence type="ECO:0000313" key="6">
    <source>
        <dbReference type="EMBL" id="GLC24154.1"/>
    </source>
</evidence>
<dbReference type="PANTHER" id="PTHR24171:SF9">
    <property type="entry name" value="ANKYRIN REPEAT DOMAIN-CONTAINING PROTEIN 39"/>
    <property type="match status" value="1"/>
</dbReference>
<keyword evidence="2 3" id="KW-0040">ANK repeat</keyword>
<dbReference type="Pfam" id="PF12796">
    <property type="entry name" value="Ank_2"/>
    <property type="match status" value="2"/>
</dbReference>
<dbReference type="InterPro" id="IPR002110">
    <property type="entry name" value="Ankyrin_rpt"/>
</dbReference>
<dbReference type="SMART" id="SM00248">
    <property type="entry name" value="ANK"/>
    <property type="match status" value="5"/>
</dbReference>
<evidence type="ECO:0000256" key="2">
    <source>
        <dbReference type="ARBA" id="ARBA00023043"/>
    </source>
</evidence>
<feature type="compositionally biased region" description="Basic and acidic residues" evidence="4">
    <location>
        <begin position="211"/>
        <end position="221"/>
    </location>
</feature>
<gene>
    <name evidence="6" type="ORF">rosag_06670</name>
</gene>
<dbReference type="PROSITE" id="PS50088">
    <property type="entry name" value="ANK_REPEAT"/>
    <property type="match status" value="2"/>
</dbReference>
<dbReference type="InterPro" id="IPR036770">
    <property type="entry name" value="Ankyrin_rpt-contain_sf"/>
</dbReference>
<accession>A0AA37Q0A8</accession>
<evidence type="ECO:0000313" key="7">
    <source>
        <dbReference type="Proteomes" id="UP001161325"/>
    </source>
</evidence>
<protein>
    <recommendedName>
        <fullName evidence="8">Ankyrin repeats (3 copies)</fullName>
    </recommendedName>
</protein>
<keyword evidence="5" id="KW-0732">Signal</keyword>
<dbReference type="AlphaFoldDB" id="A0AA37Q0A8"/>
<dbReference type="PANTHER" id="PTHR24171">
    <property type="entry name" value="ANKYRIN REPEAT DOMAIN-CONTAINING PROTEIN 39-RELATED"/>
    <property type="match status" value="1"/>
</dbReference>
<dbReference type="Gene3D" id="1.25.40.20">
    <property type="entry name" value="Ankyrin repeat-containing domain"/>
    <property type="match status" value="2"/>
</dbReference>
<proteinExistence type="predicted"/>
<feature type="repeat" description="ANK" evidence="3">
    <location>
        <begin position="75"/>
        <end position="107"/>
    </location>
</feature>
<evidence type="ECO:0000256" key="3">
    <source>
        <dbReference type="PROSITE-ProRule" id="PRU00023"/>
    </source>
</evidence>
<feature type="repeat" description="ANK" evidence="3">
    <location>
        <begin position="185"/>
        <end position="217"/>
    </location>
</feature>
<feature type="signal peptide" evidence="5">
    <location>
        <begin position="1"/>
        <end position="35"/>
    </location>
</feature>
<evidence type="ECO:0000256" key="1">
    <source>
        <dbReference type="ARBA" id="ARBA00022737"/>
    </source>
</evidence>
<feature type="compositionally biased region" description="Low complexity" evidence="4">
    <location>
        <begin position="254"/>
        <end position="277"/>
    </location>
</feature>
<dbReference type="Proteomes" id="UP001161325">
    <property type="component" value="Unassembled WGS sequence"/>
</dbReference>
<feature type="region of interest" description="Disordered" evidence="4">
    <location>
        <begin position="246"/>
        <end position="310"/>
    </location>
</feature>
<evidence type="ECO:0000256" key="4">
    <source>
        <dbReference type="SAM" id="MobiDB-lite"/>
    </source>
</evidence>
<organism evidence="6 7">
    <name type="scientific">Roseisolibacter agri</name>
    <dbReference type="NCBI Taxonomy" id="2014610"/>
    <lineage>
        <taxon>Bacteria</taxon>
        <taxon>Pseudomonadati</taxon>
        <taxon>Gemmatimonadota</taxon>
        <taxon>Gemmatimonadia</taxon>
        <taxon>Gemmatimonadales</taxon>
        <taxon>Gemmatimonadaceae</taxon>
        <taxon>Roseisolibacter</taxon>
    </lineage>
</organism>
<feature type="region of interest" description="Disordered" evidence="4">
    <location>
        <begin position="211"/>
        <end position="233"/>
    </location>
</feature>
<comment type="caution">
    <text evidence="6">The sequence shown here is derived from an EMBL/GenBank/DDBJ whole genome shotgun (WGS) entry which is preliminary data.</text>
</comment>
<dbReference type="PROSITE" id="PS50297">
    <property type="entry name" value="ANK_REP_REGION"/>
    <property type="match status" value="1"/>
</dbReference>
<reference evidence="6" key="1">
    <citation type="submission" date="2022-08" db="EMBL/GenBank/DDBJ databases">
        <title>Draft genome sequencing of Roseisolibacter agri AW1220.</title>
        <authorList>
            <person name="Tobiishi Y."/>
            <person name="Tonouchi A."/>
        </authorList>
    </citation>
    <scope>NUCLEOTIDE SEQUENCE</scope>
    <source>
        <strain evidence="6">AW1220</strain>
    </source>
</reference>
<evidence type="ECO:0008006" key="8">
    <source>
        <dbReference type="Google" id="ProtNLM"/>
    </source>
</evidence>
<feature type="chain" id="PRO_5041397440" description="Ankyrin repeats (3 copies)" evidence="5">
    <location>
        <begin position="36"/>
        <end position="431"/>
    </location>
</feature>
<sequence length="431" mass="45323">MVSPSRITMPHARPSRRSAAVALALTAIVAAPLHAQPKSAFQQAVEMATASMTNDSAAVARLLDGGARPDTPRDGNVTALMSAASWGRVGIARLLLTRGADALLENAKGETARDIATKAGHLDVARLLEAAERGQPLPEIRVPKNGRTNFEMAVDLKSAAGLLGDLAQVRRLLDQGADPNFPTGDGSTALASAAYWGRIDIVRELLARGSDPKVADERGRTALDQARSQSHADVVQELQRAMGLAVDQPRRRQPPGAAPANTPGNAPANTPAAPAQPVRKEPAPAPAPAADGPNTQLPPEEFKPTGITPRGGVWEGRVSNGNALVRFTVAPDGRTITEIEFEGDIKCSETGAGMGGTYGRTQRADWITRGARLVIDRGAVNGKYADEKAGVHWHLQGQFVGATAARGKVRIGAHSGTCDTWGLQWTASRVR</sequence>
<keyword evidence="7" id="KW-1185">Reference proteome</keyword>
<evidence type="ECO:0000256" key="5">
    <source>
        <dbReference type="SAM" id="SignalP"/>
    </source>
</evidence>
<name>A0AA37Q0A8_9BACT</name>